<name>A0A5S9NLL6_9GAMM</name>
<protein>
    <submittedName>
        <fullName evidence="3">Alginate lyase</fullName>
        <ecNumber evidence="3">4.2.2.3</ecNumber>
    </submittedName>
</protein>
<evidence type="ECO:0000313" key="5">
    <source>
        <dbReference type="Proteomes" id="UP000435877"/>
    </source>
</evidence>
<proteinExistence type="predicted"/>
<dbReference type="InterPro" id="IPR014895">
    <property type="entry name" value="Alginate_lyase_2"/>
</dbReference>
<dbReference type="InterPro" id="IPR013320">
    <property type="entry name" value="ConA-like_dom_sf"/>
</dbReference>
<dbReference type="Gene3D" id="2.60.120.200">
    <property type="match status" value="1"/>
</dbReference>
<dbReference type="EMBL" id="CACSIK010000001">
    <property type="protein sequence ID" value="CAA0090906.1"/>
    <property type="molecule type" value="Genomic_DNA"/>
</dbReference>
<evidence type="ECO:0000313" key="4">
    <source>
        <dbReference type="EMBL" id="CAA0098395.1"/>
    </source>
</evidence>
<gene>
    <name evidence="3" type="primary">alyA_2</name>
    <name evidence="3" type="ORF">IHBHHGIJ_02083</name>
    <name evidence="4" type="ORF">KFEGEMFD_01685</name>
</gene>
<evidence type="ECO:0000259" key="2">
    <source>
        <dbReference type="Pfam" id="PF08787"/>
    </source>
</evidence>
<keyword evidence="1" id="KW-0732">Signal</keyword>
<dbReference type="Proteomes" id="UP000439591">
    <property type="component" value="Unassembled WGS sequence"/>
</dbReference>
<dbReference type="GO" id="GO:0045135">
    <property type="term" value="F:poly(beta-D-mannuronate) lyase activity"/>
    <property type="evidence" value="ECO:0007669"/>
    <property type="project" value="UniProtKB-EC"/>
</dbReference>
<keyword evidence="3" id="KW-0456">Lyase</keyword>
<organism evidence="3 5">
    <name type="scientific">Zhongshania aliphaticivorans</name>
    <dbReference type="NCBI Taxonomy" id="1470434"/>
    <lineage>
        <taxon>Bacteria</taxon>
        <taxon>Pseudomonadati</taxon>
        <taxon>Pseudomonadota</taxon>
        <taxon>Gammaproteobacteria</taxon>
        <taxon>Cellvibrionales</taxon>
        <taxon>Spongiibacteraceae</taxon>
        <taxon>Zhongshania</taxon>
    </lineage>
</organism>
<dbReference type="SUPFAM" id="SSF49899">
    <property type="entry name" value="Concanavalin A-like lectins/glucanases"/>
    <property type="match status" value="1"/>
</dbReference>
<evidence type="ECO:0000313" key="3">
    <source>
        <dbReference type="EMBL" id="CAA0090906.1"/>
    </source>
</evidence>
<dbReference type="Proteomes" id="UP000435877">
    <property type="component" value="Unassembled WGS sequence"/>
</dbReference>
<evidence type="ECO:0000256" key="1">
    <source>
        <dbReference type="SAM" id="SignalP"/>
    </source>
</evidence>
<sequence>MRKLIVIQMALATYALIPCKAWTQPQDIAQMQKNTPTSKEASTPPSENFDLKQWKITLPVSKNYYFGSDDQSAAEILPGENCNTSHYLGQPLDSGYQDKNYFYSSSKGAMIFKVPLIGGASTISSKYVRSELRELYNWQPCGDDSTANWSSNGSHSLSATLKVVDYYAEDPQTVVGQIHAKNSEKALLKLQWDGPSAALRAIINTDPSHGNPFSIDMGLIPGSKEWRYLITLENNTLTISVTGDEATVSKSVTFGSQGMSGDWRNHVFYFKAGNYVQADKYSGGNFEVHFSNLHISHRS</sequence>
<reference evidence="5 6" key="1">
    <citation type="submission" date="2019-11" db="EMBL/GenBank/DDBJ databases">
        <authorList>
            <person name="Holert J."/>
        </authorList>
    </citation>
    <scope>NUCLEOTIDE SEQUENCE [LARGE SCALE GENOMIC DNA]</scope>
    <source>
        <strain evidence="4">BC3_2A</strain>
        <strain evidence="3">SB11_1A</strain>
    </source>
</reference>
<feature type="domain" description="Alginate lyase 2" evidence="2">
    <location>
        <begin position="49"/>
        <end position="297"/>
    </location>
</feature>
<dbReference type="Pfam" id="PF08787">
    <property type="entry name" value="Alginate_lyase2"/>
    <property type="match status" value="1"/>
</dbReference>
<dbReference type="EMBL" id="CACSIM010000002">
    <property type="protein sequence ID" value="CAA0098395.1"/>
    <property type="molecule type" value="Genomic_DNA"/>
</dbReference>
<keyword evidence="5" id="KW-1185">Reference proteome</keyword>
<evidence type="ECO:0000313" key="6">
    <source>
        <dbReference type="Proteomes" id="UP000439591"/>
    </source>
</evidence>
<feature type="signal peptide" evidence="1">
    <location>
        <begin position="1"/>
        <end position="23"/>
    </location>
</feature>
<dbReference type="AlphaFoldDB" id="A0A5S9NLL6"/>
<accession>A0A5S9NLL6</accession>
<dbReference type="EC" id="4.2.2.3" evidence="3"/>
<feature type="chain" id="PRO_5036150456" evidence="1">
    <location>
        <begin position="24"/>
        <end position="299"/>
    </location>
</feature>